<evidence type="ECO:0000313" key="2">
    <source>
        <dbReference type="EMBL" id="ALX04586.1"/>
    </source>
</evidence>
<feature type="transmembrane region" description="Helical" evidence="1">
    <location>
        <begin position="16"/>
        <end position="37"/>
    </location>
</feature>
<keyword evidence="3" id="KW-1185">Reference proteome</keyword>
<reference evidence="2 3" key="1">
    <citation type="journal article" date="1991" name="Int. J. Syst. Bacteriol.">
        <title>Description of the erythromycin-producing bacterium Arthrobacter sp. strain NRRL B-3381 as Aeromicrobium erythreum gen. nov., sp. nov.</title>
        <authorList>
            <person name="Miller E.S."/>
            <person name="Woese C.R."/>
            <person name="Brenner S."/>
        </authorList>
    </citation>
    <scope>NUCLEOTIDE SEQUENCE [LARGE SCALE GENOMIC DNA]</scope>
    <source>
        <strain evidence="2 3">AR18</strain>
    </source>
</reference>
<dbReference type="OrthoDB" id="3747626at2"/>
<dbReference type="EMBL" id="CP011502">
    <property type="protein sequence ID" value="ALX04586.1"/>
    <property type="molecule type" value="Genomic_DNA"/>
</dbReference>
<gene>
    <name evidence="2" type="ORF">AERYTH_07705</name>
</gene>
<keyword evidence="1" id="KW-0812">Transmembrane</keyword>
<dbReference type="RefSeq" id="WP_067856800.1">
    <property type="nucleotide sequence ID" value="NZ_CP011502.1"/>
</dbReference>
<organism evidence="2 3">
    <name type="scientific">Aeromicrobium erythreum</name>
    <dbReference type="NCBI Taxonomy" id="2041"/>
    <lineage>
        <taxon>Bacteria</taxon>
        <taxon>Bacillati</taxon>
        <taxon>Actinomycetota</taxon>
        <taxon>Actinomycetes</taxon>
        <taxon>Propionibacteriales</taxon>
        <taxon>Nocardioidaceae</taxon>
        <taxon>Aeromicrobium</taxon>
    </lineage>
</organism>
<feature type="transmembrane region" description="Helical" evidence="1">
    <location>
        <begin position="43"/>
        <end position="61"/>
    </location>
</feature>
<dbReference type="Proteomes" id="UP000067689">
    <property type="component" value="Chromosome"/>
</dbReference>
<dbReference type="STRING" id="2041.AERYTH_07705"/>
<keyword evidence="1" id="KW-1133">Transmembrane helix</keyword>
<feature type="transmembrane region" description="Helical" evidence="1">
    <location>
        <begin position="93"/>
        <end position="113"/>
    </location>
</feature>
<dbReference type="AlphaFoldDB" id="A0A0U3T1D4"/>
<proteinExistence type="predicted"/>
<evidence type="ECO:0000313" key="3">
    <source>
        <dbReference type="Proteomes" id="UP000067689"/>
    </source>
</evidence>
<sequence length="166" mass="18023">MPLAEYEASPQEVRRFALLQIVLTAAFMTLIFLALGGTDADLPPWWLLGVLGLGLVAAAVLSERVWLQSSPLDPEADPAENQRRAVGIFAAQTVRKLVFCEAVVLVSILVAFVGSWGGWTILLVGVPGLFLLGWETWPGLRNLSMTAAMLDAQGADSRLVESFRSW</sequence>
<keyword evidence="1" id="KW-0472">Membrane</keyword>
<evidence type="ECO:0000256" key="1">
    <source>
        <dbReference type="SAM" id="Phobius"/>
    </source>
</evidence>
<dbReference type="KEGG" id="aer:AERYTH_07705"/>
<dbReference type="PATRIC" id="fig|2041.4.peg.1616"/>
<name>A0A0U3T1D4_9ACTN</name>
<protein>
    <submittedName>
        <fullName evidence="2">Uncharacterized protein</fullName>
    </submittedName>
</protein>
<accession>A0A0U3T1D4</accession>